<dbReference type="Pfam" id="PF01590">
    <property type="entry name" value="GAF"/>
    <property type="match status" value="1"/>
</dbReference>
<feature type="domain" description="CzcB-like barrel-sandwich hybrid" evidence="5">
    <location>
        <begin position="396"/>
        <end position="517"/>
    </location>
</feature>
<keyword evidence="7" id="KW-1185">Reference proteome</keyword>
<keyword evidence="2" id="KW-0175">Coiled coil</keyword>
<dbReference type="InterPro" id="IPR050465">
    <property type="entry name" value="UPF0194_transport"/>
</dbReference>
<organism evidence="6 7">
    <name type="scientific">Vreelandella subterranea</name>
    <dbReference type="NCBI Taxonomy" id="416874"/>
    <lineage>
        <taxon>Bacteria</taxon>
        <taxon>Pseudomonadati</taxon>
        <taxon>Pseudomonadota</taxon>
        <taxon>Gammaproteobacteria</taxon>
        <taxon>Oceanospirillales</taxon>
        <taxon>Halomonadaceae</taxon>
        <taxon>Vreelandella</taxon>
    </lineage>
</organism>
<dbReference type="Gene3D" id="3.30.450.40">
    <property type="match status" value="1"/>
</dbReference>
<dbReference type="Proteomes" id="UP000198505">
    <property type="component" value="Unassembled WGS sequence"/>
</dbReference>
<comment type="subcellular location">
    <subcellularLocation>
        <location evidence="1">Cell envelope</location>
    </subcellularLocation>
</comment>
<dbReference type="PANTHER" id="PTHR32347">
    <property type="entry name" value="EFFLUX SYSTEM COMPONENT YKNX-RELATED"/>
    <property type="match status" value="1"/>
</dbReference>
<dbReference type="Pfam" id="PF25973">
    <property type="entry name" value="BSH_CzcB"/>
    <property type="match status" value="1"/>
</dbReference>
<dbReference type="InterPro" id="IPR058792">
    <property type="entry name" value="Beta-barrel_RND_2"/>
</dbReference>
<evidence type="ECO:0000259" key="5">
    <source>
        <dbReference type="Pfam" id="PF25973"/>
    </source>
</evidence>
<feature type="domain" description="CusB-like beta-barrel" evidence="4">
    <location>
        <begin position="524"/>
        <end position="592"/>
    </location>
</feature>
<sequence>MQLGDPGSQAISAWQSHAESAQAWLARHCETAPQPGGARITEGVVLWQHGQEAWLPVALWPSSGDGQELLELADNVRQAGRGLVSQLADGVLGIGYPVEDLTDEASSSAVGVGLLGAVALRVSLPAAQRDDAQAQSSLMPLMQRLEEGVAVLQRDTLQRYHRDSRQRQQALSRHLDLLAAVLAENRFNAASMQLVTRLASQLSCERVSLGWRRGSRCRVVQVSHSAQFNRKMNRIRATEAAMDECLDQRASVAMPPPDDDVDQVYAHRVVLAHRELLTMSGLQASLSVACLDDGKTLGGVTLERDTPFSASEITELESLMALVTRALEEKRLNDRALPIKLVAALGNQIKRLLGPGYLGYKLAGLLLVGAVSFAALATGPEQVAADATLESLQQQVLAAPFRGYIDNALVRPGDTVELGQPLAEMDTRELVLEQLQWQSELAKLARQEQQQRAAGDRAAVNVIGAQQDQAQARLELVESRLARASLVAPFAGRVVSGDLTQRLGGVVEQGEELFRLSPLDAYRIELEVPEGRIDAIAEGQQGELVLAAMTGERFNFEVERLTPQTRSADGSSRFVVEASLESNGRELRPGMQGVGRIEVGEARLISIWTRELVDWLRLTLWRWWG</sequence>
<dbReference type="Gene3D" id="2.40.50.100">
    <property type="match status" value="1"/>
</dbReference>
<evidence type="ECO:0000256" key="2">
    <source>
        <dbReference type="ARBA" id="ARBA00023054"/>
    </source>
</evidence>
<dbReference type="InterPro" id="IPR058647">
    <property type="entry name" value="BSH_CzcB-like"/>
</dbReference>
<name>A0A1H9VQD3_9GAMM</name>
<dbReference type="EMBL" id="FOGS01000010">
    <property type="protein sequence ID" value="SES23724.1"/>
    <property type="molecule type" value="Genomic_DNA"/>
</dbReference>
<dbReference type="SUPFAM" id="SSF111369">
    <property type="entry name" value="HlyD-like secretion proteins"/>
    <property type="match status" value="1"/>
</dbReference>
<evidence type="ECO:0000313" key="7">
    <source>
        <dbReference type="Proteomes" id="UP000198505"/>
    </source>
</evidence>
<dbReference type="Pfam" id="PF25954">
    <property type="entry name" value="Beta-barrel_RND_2"/>
    <property type="match status" value="1"/>
</dbReference>
<feature type="domain" description="GAF" evidence="3">
    <location>
        <begin position="193"/>
        <end position="327"/>
    </location>
</feature>
<accession>A0A1H9VQD3</accession>
<reference evidence="7" key="1">
    <citation type="submission" date="2016-10" db="EMBL/GenBank/DDBJ databases">
        <authorList>
            <person name="Varghese N."/>
            <person name="Submissions S."/>
        </authorList>
    </citation>
    <scope>NUCLEOTIDE SEQUENCE [LARGE SCALE GENOMIC DNA]</scope>
    <source>
        <strain evidence="7">CGMCC 1.6495</strain>
    </source>
</reference>
<evidence type="ECO:0000256" key="1">
    <source>
        <dbReference type="ARBA" id="ARBA00004196"/>
    </source>
</evidence>
<dbReference type="AlphaFoldDB" id="A0A1H9VQD3"/>
<evidence type="ECO:0000259" key="4">
    <source>
        <dbReference type="Pfam" id="PF25954"/>
    </source>
</evidence>
<dbReference type="STRING" id="416874.SAMN04487958_11079"/>
<dbReference type="InterPro" id="IPR003018">
    <property type="entry name" value="GAF"/>
</dbReference>
<dbReference type="InterPro" id="IPR029016">
    <property type="entry name" value="GAF-like_dom_sf"/>
</dbReference>
<dbReference type="SUPFAM" id="SSF55781">
    <property type="entry name" value="GAF domain-like"/>
    <property type="match status" value="1"/>
</dbReference>
<gene>
    <name evidence="6" type="ORF">SAMN04487958_11079</name>
</gene>
<dbReference type="PANTHER" id="PTHR32347:SF23">
    <property type="entry name" value="BLL5650 PROTEIN"/>
    <property type="match status" value="1"/>
</dbReference>
<evidence type="ECO:0000259" key="3">
    <source>
        <dbReference type="Pfam" id="PF01590"/>
    </source>
</evidence>
<proteinExistence type="predicted"/>
<dbReference type="Gene3D" id="2.40.30.170">
    <property type="match status" value="1"/>
</dbReference>
<dbReference type="GO" id="GO:0030313">
    <property type="term" value="C:cell envelope"/>
    <property type="evidence" value="ECO:0007669"/>
    <property type="project" value="UniProtKB-SubCell"/>
</dbReference>
<protein>
    <submittedName>
        <fullName evidence="6">RND family efflux transporter, MFP subunit</fullName>
    </submittedName>
</protein>
<dbReference type="RefSeq" id="WP_092829074.1">
    <property type="nucleotide sequence ID" value="NZ_FOGS01000010.1"/>
</dbReference>
<evidence type="ECO:0000313" key="6">
    <source>
        <dbReference type="EMBL" id="SES23724.1"/>
    </source>
</evidence>